<evidence type="ECO:0000256" key="1">
    <source>
        <dbReference type="SAM" id="MobiDB-lite"/>
    </source>
</evidence>
<organism evidence="2 3">
    <name type="scientific">Colocasia esculenta</name>
    <name type="common">Wild taro</name>
    <name type="synonym">Arum esculentum</name>
    <dbReference type="NCBI Taxonomy" id="4460"/>
    <lineage>
        <taxon>Eukaryota</taxon>
        <taxon>Viridiplantae</taxon>
        <taxon>Streptophyta</taxon>
        <taxon>Embryophyta</taxon>
        <taxon>Tracheophyta</taxon>
        <taxon>Spermatophyta</taxon>
        <taxon>Magnoliopsida</taxon>
        <taxon>Liliopsida</taxon>
        <taxon>Araceae</taxon>
        <taxon>Aroideae</taxon>
        <taxon>Colocasieae</taxon>
        <taxon>Colocasia</taxon>
    </lineage>
</organism>
<reference evidence="2" key="1">
    <citation type="submission" date="2017-07" db="EMBL/GenBank/DDBJ databases">
        <title>Taro Niue Genome Assembly and Annotation.</title>
        <authorList>
            <person name="Atibalentja N."/>
            <person name="Keating K."/>
            <person name="Fields C.J."/>
        </authorList>
    </citation>
    <scope>NUCLEOTIDE SEQUENCE</scope>
    <source>
        <strain evidence="2">Niue_2</strain>
        <tissue evidence="2">Leaf</tissue>
    </source>
</reference>
<proteinExistence type="predicted"/>
<keyword evidence="3" id="KW-1185">Reference proteome</keyword>
<dbReference type="AlphaFoldDB" id="A0A843W4W5"/>
<dbReference type="Proteomes" id="UP000652761">
    <property type="component" value="Unassembled WGS sequence"/>
</dbReference>
<accession>A0A843W4W5</accession>
<evidence type="ECO:0000313" key="2">
    <source>
        <dbReference type="EMBL" id="MQM06113.1"/>
    </source>
</evidence>
<evidence type="ECO:0000313" key="3">
    <source>
        <dbReference type="Proteomes" id="UP000652761"/>
    </source>
</evidence>
<dbReference type="EMBL" id="NMUH01003544">
    <property type="protein sequence ID" value="MQM06113.1"/>
    <property type="molecule type" value="Genomic_DNA"/>
</dbReference>
<feature type="region of interest" description="Disordered" evidence="1">
    <location>
        <begin position="1"/>
        <end position="45"/>
    </location>
</feature>
<gene>
    <name evidence="2" type="ORF">Taro_038936</name>
</gene>
<sequence>MPNCWVVAHDKPSKHKARTDPREGYRPTKARTSNLEPRNTTRQYGKPVSLPLVNRLLDKRDPPGTAVRTQPQRCHLQSLNATRQMRHDKVTPDWADASSGVATRIAIVTPAKRQTHGMLHHRAAHKPHTYHTGERSMEKQEMLSTNYEGLSIHLD</sequence>
<feature type="compositionally biased region" description="Polar residues" evidence="1">
    <location>
        <begin position="30"/>
        <end position="43"/>
    </location>
</feature>
<protein>
    <submittedName>
        <fullName evidence="2">Uncharacterized protein</fullName>
    </submittedName>
</protein>
<name>A0A843W4W5_COLES</name>
<comment type="caution">
    <text evidence="2">The sequence shown here is derived from an EMBL/GenBank/DDBJ whole genome shotgun (WGS) entry which is preliminary data.</text>
</comment>